<name>A0A8J1Y3I9_OWEFU</name>
<dbReference type="InterPro" id="IPR029158">
    <property type="entry name" value="STING"/>
</dbReference>
<reference evidence="1" key="1">
    <citation type="submission" date="2022-03" db="EMBL/GenBank/DDBJ databases">
        <authorList>
            <person name="Martin C."/>
        </authorList>
    </citation>
    <scope>NUCLEOTIDE SEQUENCE</scope>
</reference>
<evidence type="ECO:0000313" key="2">
    <source>
        <dbReference type="Proteomes" id="UP000749559"/>
    </source>
</evidence>
<dbReference type="GO" id="GO:0005789">
    <property type="term" value="C:endoplasmic reticulum membrane"/>
    <property type="evidence" value="ECO:0007669"/>
    <property type="project" value="TreeGrafter"/>
</dbReference>
<dbReference type="GO" id="GO:0061709">
    <property type="term" value="P:reticulophagy"/>
    <property type="evidence" value="ECO:0007669"/>
    <property type="project" value="TreeGrafter"/>
</dbReference>
<dbReference type="Proteomes" id="UP000749559">
    <property type="component" value="Unassembled WGS sequence"/>
</dbReference>
<dbReference type="EMBL" id="CAIIXF020000007">
    <property type="protein sequence ID" value="CAH1788847.1"/>
    <property type="molecule type" value="Genomic_DNA"/>
</dbReference>
<dbReference type="PANTHER" id="PTHR34339:SF1">
    <property type="entry name" value="STIMULATOR OF INTERFERON GENES PROTEIN"/>
    <property type="match status" value="1"/>
</dbReference>
<dbReference type="PANTHER" id="PTHR34339">
    <property type="entry name" value="STIMULATOR OF INTERFERON GENES PROTEIN"/>
    <property type="match status" value="1"/>
</dbReference>
<dbReference type="Gene3D" id="3.40.50.10140">
    <property type="entry name" value="Toll/interleukin-1 receptor homology (TIR) domain"/>
    <property type="match status" value="1"/>
</dbReference>
<dbReference type="GO" id="GO:0035438">
    <property type="term" value="F:cyclic-di-GMP binding"/>
    <property type="evidence" value="ECO:0007669"/>
    <property type="project" value="TreeGrafter"/>
</dbReference>
<dbReference type="GO" id="GO:0045087">
    <property type="term" value="P:innate immune response"/>
    <property type="evidence" value="ECO:0007669"/>
    <property type="project" value="TreeGrafter"/>
</dbReference>
<dbReference type="GO" id="GO:0016239">
    <property type="term" value="P:positive regulation of macroautophagy"/>
    <property type="evidence" value="ECO:0007669"/>
    <property type="project" value="TreeGrafter"/>
</dbReference>
<dbReference type="InterPro" id="IPR055432">
    <property type="entry name" value="STING_LBD"/>
</dbReference>
<comment type="caution">
    <text evidence="1">The sequence shown here is derived from an EMBL/GenBank/DDBJ whole genome shotgun (WGS) entry which is preliminary data.</text>
</comment>
<dbReference type="GO" id="GO:0005776">
    <property type="term" value="C:autophagosome"/>
    <property type="evidence" value="ECO:0007669"/>
    <property type="project" value="TreeGrafter"/>
</dbReference>
<dbReference type="Pfam" id="PF13676">
    <property type="entry name" value="TIR_2"/>
    <property type="match status" value="1"/>
</dbReference>
<gene>
    <name evidence="1" type="ORF">OFUS_LOCUS14303</name>
</gene>
<evidence type="ECO:0000313" key="1">
    <source>
        <dbReference type="EMBL" id="CAH1788847.1"/>
    </source>
</evidence>
<dbReference type="SUPFAM" id="SSF52200">
    <property type="entry name" value="Toll/Interleukin receptor TIR domain"/>
    <property type="match status" value="1"/>
</dbReference>
<dbReference type="Gene3D" id="3.40.50.12100">
    <property type="entry name" value="Stimulator of interferon genes protein"/>
    <property type="match status" value="1"/>
</dbReference>
<protein>
    <submittedName>
        <fullName evidence="1">Uncharacterized protein</fullName>
    </submittedName>
</protein>
<accession>A0A8J1Y3I9</accession>
<dbReference type="AlphaFoldDB" id="A0A8J1Y3I9"/>
<dbReference type="Pfam" id="PF15009">
    <property type="entry name" value="STING_LBD"/>
    <property type="match status" value="1"/>
</dbReference>
<dbReference type="GO" id="GO:0007165">
    <property type="term" value="P:signal transduction"/>
    <property type="evidence" value="ECO:0007669"/>
    <property type="project" value="InterPro"/>
</dbReference>
<sequence>MADQAIRNLPEGKEYHVFLAYASENQEDADKLAGVLKGLGFKLMLYDRDFRIGGDPIQEIPEKMEKSMRMVLLLTKESNKKNWPMYEAMQSLRKMIDENTRFTIVLRKGVQRTEVPKFIRWVPDVDYNNENWLKLLTDAITDSTPLEIGLQGNDVGFGMAYGYFYSYLNIIIPPQGEEGKQLDLKGRIEKYLQTKSGVTYMPLKIYILVPESGILPSNIANVDKKIELRDKDKDKLKTTVIRGGTPRPYMNMIRTIEDDSGVYQCLVEYATVIQPLTEMEDNPLLNFKEEDRILQVNIFFKTLEDIIRSFDADKRAMVELIKLSEDEESPLSTILLDRIKADMKK</sequence>
<organism evidence="1 2">
    <name type="scientific">Owenia fusiformis</name>
    <name type="common">Polychaete worm</name>
    <dbReference type="NCBI Taxonomy" id="6347"/>
    <lineage>
        <taxon>Eukaryota</taxon>
        <taxon>Metazoa</taxon>
        <taxon>Spiralia</taxon>
        <taxon>Lophotrochozoa</taxon>
        <taxon>Annelida</taxon>
        <taxon>Polychaeta</taxon>
        <taxon>Sedentaria</taxon>
        <taxon>Canalipalpata</taxon>
        <taxon>Sabellida</taxon>
        <taxon>Oweniida</taxon>
        <taxon>Oweniidae</taxon>
        <taxon>Owenia</taxon>
    </lineage>
</organism>
<dbReference type="GO" id="GO:0032481">
    <property type="term" value="P:positive regulation of type I interferon production"/>
    <property type="evidence" value="ECO:0007669"/>
    <property type="project" value="InterPro"/>
</dbReference>
<dbReference type="InterPro" id="IPR038623">
    <property type="entry name" value="STING_C_sf"/>
</dbReference>
<dbReference type="PROSITE" id="PS50104">
    <property type="entry name" value="TIR"/>
    <property type="match status" value="1"/>
</dbReference>
<dbReference type="InterPro" id="IPR000157">
    <property type="entry name" value="TIR_dom"/>
</dbReference>
<keyword evidence="2" id="KW-1185">Reference proteome</keyword>
<dbReference type="InterPro" id="IPR035897">
    <property type="entry name" value="Toll_tir_struct_dom_sf"/>
</dbReference>
<dbReference type="GO" id="GO:0061507">
    <property type="term" value="F:2',3'-cyclic GMP-AMP binding"/>
    <property type="evidence" value="ECO:0007669"/>
    <property type="project" value="TreeGrafter"/>
</dbReference>
<proteinExistence type="predicted"/>
<dbReference type="GO" id="GO:0000045">
    <property type="term" value="P:autophagosome assembly"/>
    <property type="evidence" value="ECO:0007669"/>
    <property type="project" value="TreeGrafter"/>
</dbReference>
<dbReference type="GO" id="GO:0002218">
    <property type="term" value="P:activation of innate immune response"/>
    <property type="evidence" value="ECO:0007669"/>
    <property type="project" value="InterPro"/>
</dbReference>
<dbReference type="OrthoDB" id="6161467at2759"/>